<dbReference type="InterPro" id="IPR023606">
    <property type="entry name" value="CoA-Trfase_III_dom_1_sf"/>
</dbReference>
<proteinExistence type="predicted"/>
<sequence length="598" mass="61849">MGHPVVIRTTRPLEGVHLEASGPPALTAPALGHLRALGAAAPEPPRTPGGPARFAAAGNGPGRVTAHTAWADVLPRAHAVDEATVQAATGMMHVHGRRDGAPRGLAVDYAATCASVLTVQGLLAAMLGRARGGTRNPHVTAGADRAALLTLSQYLAAANAPEAEAVELSPGGPPFTAACGTRFELEALDPAPWARFWRELRAPEEAVRAGWPPFQFRYATACAPLPEELHRTTRGVSWARIRQAASAAGAEVCPLHPLTDTAAERGSRAPWTLTPREETWDGPAPGTAPDAALPLAGLTVLEAGRRIQAPLAAHLLGLLGADVVRIEPPGGDPLRGMPPCCSDVSARWLALNRGKRAVQIDIKSRAGQAELRELAAGADVFLHNWAPGKAEQFGLGPDHLAAVNTGLVYAYTSGWAGWQADVPMGTDFMVQARTGVGEAARPADEAPAPSLMTLIDVLGGLLGAEAVLGGLLLRARTGRGVRVESSLLGAAETLTAPALHRAAAGGGARRPAAFRSPFATADGWIAPSDDSAAAVRGRSAELRQLTSQQALDALRADGLAATAVTTDLGALPHDPRLAGVLTRDPLGSLVVPSPWRFA</sequence>
<dbReference type="PANTHER" id="PTHR48228:SF5">
    <property type="entry name" value="ALPHA-METHYLACYL-COA RACEMASE"/>
    <property type="match status" value="1"/>
</dbReference>
<dbReference type="GeneID" id="96755742"/>
<dbReference type="RefSeq" id="WP_223660289.1">
    <property type="nucleotide sequence ID" value="NZ_BLAG01000007.1"/>
</dbReference>
<dbReference type="InterPro" id="IPR044855">
    <property type="entry name" value="CoA-Trfase_III_dom3_sf"/>
</dbReference>
<dbReference type="PANTHER" id="PTHR48228">
    <property type="entry name" value="SUCCINYL-COA--D-CITRAMALATE COA-TRANSFERASE"/>
    <property type="match status" value="1"/>
</dbReference>
<reference evidence="1 2" key="1">
    <citation type="submission" date="2019-10" db="EMBL/GenBank/DDBJ databases">
        <title>Whole genome shotgun sequence of Streptomyces angustmyceticus NBRC 3934.</title>
        <authorList>
            <person name="Hosoyama A."/>
            <person name="Ichikawa N."/>
            <person name="Kimura A."/>
            <person name="Kitahashi Y."/>
            <person name="Komaki H."/>
            <person name="Uohara A."/>
        </authorList>
    </citation>
    <scope>NUCLEOTIDE SEQUENCE [LARGE SCALE GENOMIC DNA]</scope>
    <source>
        <strain evidence="1 2">NBRC 3934</strain>
    </source>
</reference>
<dbReference type="SUPFAM" id="SSF89796">
    <property type="entry name" value="CoA-transferase family III (CaiB/BaiF)"/>
    <property type="match status" value="2"/>
</dbReference>
<dbReference type="Gene3D" id="3.30.1540.10">
    <property type="entry name" value="formyl-coa transferase, domain 3"/>
    <property type="match status" value="1"/>
</dbReference>
<evidence type="ECO:0000313" key="2">
    <source>
        <dbReference type="Proteomes" id="UP000325598"/>
    </source>
</evidence>
<accession>A0A5J4LD99</accession>
<organism evidence="1 2">
    <name type="scientific">Streptomyces angustmyceticus</name>
    <dbReference type="NCBI Taxonomy" id="285578"/>
    <lineage>
        <taxon>Bacteria</taxon>
        <taxon>Bacillati</taxon>
        <taxon>Actinomycetota</taxon>
        <taxon>Actinomycetes</taxon>
        <taxon>Kitasatosporales</taxon>
        <taxon>Streptomycetaceae</taxon>
        <taxon>Streptomyces</taxon>
    </lineage>
</organism>
<dbReference type="Pfam" id="PF02515">
    <property type="entry name" value="CoA_transf_3"/>
    <property type="match status" value="2"/>
</dbReference>
<dbReference type="GO" id="GO:0003824">
    <property type="term" value="F:catalytic activity"/>
    <property type="evidence" value="ECO:0007669"/>
    <property type="project" value="InterPro"/>
</dbReference>
<dbReference type="InterPro" id="IPR003673">
    <property type="entry name" value="CoA-Trfase_fam_III"/>
</dbReference>
<evidence type="ECO:0000313" key="1">
    <source>
        <dbReference type="EMBL" id="GES29881.1"/>
    </source>
</evidence>
<dbReference type="AlphaFoldDB" id="A0A5J4LD99"/>
<dbReference type="Gene3D" id="3.40.50.10540">
    <property type="entry name" value="Crotonobetainyl-coa:carnitine coa-transferase, domain 1"/>
    <property type="match status" value="2"/>
</dbReference>
<keyword evidence="2" id="KW-1185">Reference proteome</keyword>
<dbReference type="Proteomes" id="UP000325598">
    <property type="component" value="Unassembled WGS sequence"/>
</dbReference>
<comment type="caution">
    <text evidence="1">The sequence shown here is derived from an EMBL/GenBank/DDBJ whole genome shotgun (WGS) entry which is preliminary data.</text>
</comment>
<dbReference type="EMBL" id="BLAG01000007">
    <property type="protein sequence ID" value="GES29881.1"/>
    <property type="molecule type" value="Genomic_DNA"/>
</dbReference>
<gene>
    <name evidence="1" type="ORF">San01_23680</name>
</gene>
<dbReference type="InterPro" id="IPR050509">
    <property type="entry name" value="CoA-transferase_III"/>
</dbReference>
<name>A0A5J4LD99_9ACTN</name>
<protein>
    <recommendedName>
        <fullName evidence="3">CoA transferase</fullName>
    </recommendedName>
</protein>
<evidence type="ECO:0008006" key="3">
    <source>
        <dbReference type="Google" id="ProtNLM"/>
    </source>
</evidence>